<proteinExistence type="inferred from homology"/>
<dbReference type="InterPro" id="IPR039424">
    <property type="entry name" value="SBP_5"/>
</dbReference>
<dbReference type="InterPro" id="IPR023765">
    <property type="entry name" value="SBP_5_CS"/>
</dbReference>
<accession>A0A0R1SFE5</accession>
<dbReference type="PROSITE" id="PS51257">
    <property type="entry name" value="PROKAR_LIPOPROTEIN"/>
    <property type="match status" value="1"/>
</dbReference>
<dbReference type="PATRIC" id="fig|1423739.3.peg.1097"/>
<dbReference type="GO" id="GO:1904680">
    <property type="term" value="F:peptide transmembrane transporter activity"/>
    <property type="evidence" value="ECO:0007669"/>
    <property type="project" value="TreeGrafter"/>
</dbReference>
<sequence length="540" mass="60058">MMHLSRRFTVLAGVASISLILVGCGQKSSQQKKTITTSTDTELTTVDPSKTTAVGTFNVLNNVDEGLFRLGKDSKVEPGIATSSQVSKDGKTYTFNLRKNAKWSNGDPVTAQDFVYSWRRTLNPKTASQYGYLFSGIKNADKIQNKKAAVSSLGIKADGKYKLTVTLEQRIPYFKLLMGFPVFFPQDSKTVKKYGSDYGTSSKTQVYNGPFVLKKWTGTNLTWTLAKNSSYWDKKNVKLDDIKFQVVKDPATGLNLYNQKKLDMAQLSATQAKQMGKKKDLVSRRQSSNYYIAFNLKNKAFQNLKIRQAMSMIINRKMMASKVVGGGAIDNDSFVSKGLAVSPKDGTDFTKDVTAPASMSYNPTKAKQLFRQGLQEIGRSSLHFTLLNSDTYDQKQLSEYLQSALQKLPGLTVSLNNIPGRVILSRQADHQFQATVANWFADFSDPITFLNILTSTNPSNISRWKNATYDKLIKASNDDDGSNADARWDDMVKAQNVALNNQAIIPLYQSGEQWLISSKVKGVVYNTAGANYNFKNAYVK</sequence>
<dbReference type="Gene3D" id="3.10.105.10">
    <property type="entry name" value="Dipeptide-binding Protein, Domain 3"/>
    <property type="match status" value="1"/>
</dbReference>
<organism evidence="7 8">
    <name type="scientific">Lentilactobacillus diolivorans DSM 14421</name>
    <dbReference type="NCBI Taxonomy" id="1423739"/>
    <lineage>
        <taxon>Bacteria</taxon>
        <taxon>Bacillati</taxon>
        <taxon>Bacillota</taxon>
        <taxon>Bacilli</taxon>
        <taxon>Lactobacillales</taxon>
        <taxon>Lactobacillaceae</taxon>
        <taxon>Lentilactobacillus</taxon>
    </lineage>
</organism>
<dbReference type="Gene3D" id="3.90.76.10">
    <property type="entry name" value="Dipeptide-binding Protein, Domain 1"/>
    <property type="match status" value="1"/>
</dbReference>
<dbReference type="FunFam" id="3.90.76.10:FF:000001">
    <property type="entry name" value="Oligopeptide ABC transporter substrate-binding protein"/>
    <property type="match status" value="1"/>
</dbReference>
<dbReference type="InterPro" id="IPR000914">
    <property type="entry name" value="SBP_5_dom"/>
</dbReference>
<dbReference type="InterPro" id="IPR030678">
    <property type="entry name" value="Peptide/Ni-bd"/>
</dbReference>
<dbReference type="GO" id="GO:0042597">
    <property type="term" value="C:periplasmic space"/>
    <property type="evidence" value="ECO:0007669"/>
    <property type="project" value="UniProtKB-ARBA"/>
</dbReference>
<keyword evidence="4" id="KW-0732">Signal</keyword>
<dbReference type="GO" id="GO:0043190">
    <property type="term" value="C:ATP-binding cassette (ABC) transporter complex"/>
    <property type="evidence" value="ECO:0007669"/>
    <property type="project" value="InterPro"/>
</dbReference>
<dbReference type="GO" id="GO:0015833">
    <property type="term" value="P:peptide transport"/>
    <property type="evidence" value="ECO:0007669"/>
    <property type="project" value="UniProtKB-KW"/>
</dbReference>
<dbReference type="AlphaFoldDB" id="A0A0R1SFE5"/>
<dbReference type="CDD" id="cd08504">
    <property type="entry name" value="PBP2_OppA"/>
    <property type="match status" value="1"/>
</dbReference>
<reference evidence="7 8" key="1">
    <citation type="journal article" date="2015" name="Genome Announc.">
        <title>Expanding the biotechnology potential of lactobacilli through comparative genomics of 213 strains and associated genera.</title>
        <authorList>
            <person name="Sun Z."/>
            <person name="Harris H.M."/>
            <person name="McCann A."/>
            <person name="Guo C."/>
            <person name="Argimon S."/>
            <person name="Zhang W."/>
            <person name="Yang X."/>
            <person name="Jeffery I.B."/>
            <person name="Cooney J.C."/>
            <person name="Kagawa T.F."/>
            <person name="Liu W."/>
            <person name="Song Y."/>
            <person name="Salvetti E."/>
            <person name="Wrobel A."/>
            <person name="Rasinkangas P."/>
            <person name="Parkhill J."/>
            <person name="Rea M.C."/>
            <person name="O'Sullivan O."/>
            <person name="Ritari J."/>
            <person name="Douillard F.P."/>
            <person name="Paul Ross R."/>
            <person name="Yang R."/>
            <person name="Briner A.E."/>
            <person name="Felis G.E."/>
            <person name="de Vos W.M."/>
            <person name="Barrangou R."/>
            <person name="Klaenhammer T.R."/>
            <person name="Caufield P.W."/>
            <person name="Cui Y."/>
            <person name="Zhang H."/>
            <person name="O'Toole P.W."/>
        </authorList>
    </citation>
    <scope>NUCLEOTIDE SEQUENCE [LARGE SCALE GENOMIC DNA]</scope>
    <source>
        <strain evidence="7 8">DSM 14421</strain>
    </source>
</reference>
<dbReference type="PIRSF" id="PIRSF002741">
    <property type="entry name" value="MppA"/>
    <property type="match status" value="1"/>
</dbReference>
<feature type="domain" description="Solute-binding protein family 5" evidence="6">
    <location>
        <begin position="75"/>
        <end position="458"/>
    </location>
</feature>
<gene>
    <name evidence="7" type="ORF">FC85_GL001046</name>
</gene>
<comment type="similarity">
    <text evidence="2">Belongs to the bacterial solute-binding protein 5 family.</text>
</comment>
<evidence type="ECO:0000256" key="4">
    <source>
        <dbReference type="ARBA" id="ARBA00022729"/>
    </source>
</evidence>
<evidence type="ECO:0000256" key="2">
    <source>
        <dbReference type="ARBA" id="ARBA00005695"/>
    </source>
</evidence>
<evidence type="ECO:0000313" key="7">
    <source>
        <dbReference type="EMBL" id="KRL64536.1"/>
    </source>
</evidence>
<name>A0A0R1SFE5_9LACO</name>
<dbReference type="Proteomes" id="UP000052013">
    <property type="component" value="Unassembled WGS sequence"/>
</dbReference>
<dbReference type="EMBL" id="AZEY01000090">
    <property type="protein sequence ID" value="KRL64536.1"/>
    <property type="molecule type" value="Genomic_DNA"/>
</dbReference>
<dbReference type="STRING" id="1423739.FC85_GL001046"/>
<evidence type="ECO:0000256" key="1">
    <source>
        <dbReference type="ARBA" id="ARBA00004193"/>
    </source>
</evidence>
<evidence type="ECO:0000256" key="5">
    <source>
        <dbReference type="ARBA" id="ARBA00022856"/>
    </source>
</evidence>
<dbReference type="SUPFAM" id="SSF53850">
    <property type="entry name" value="Periplasmic binding protein-like II"/>
    <property type="match status" value="1"/>
</dbReference>
<dbReference type="PANTHER" id="PTHR30290:SF10">
    <property type="entry name" value="PERIPLASMIC OLIGOPEPTIDE-BINDING PROTEIN-RELATED"/>
    <property type="match status" value="1"/>
</dbReference>
<dbReference type="Gene3D" id="3.40.190.10">
    <property type="entry name" value="Periplasmic binding protein-like II"/>
    <property type="match status" value="1"/>
</dbReference>
<comment type="subcellular location">
    <subcellularLocation>
        <location evidence="1">Cell membrane</location>
        <topology evidence="1">Lipid-anchor</topology>
    </subcellularLocation>
</comment>
<evidence type="ECO:0000256" key="3">
    <source>
        <dbReference type="ARBA" id="ARBA00022448"/>
    </source>
</evidence>
<evidence type="ECO:0000313" key="8">
    <source>
        <dbReference type="Proteomes" id="UP000052013"/>
    </source>
</evidence>
<keyword evidence="3" id="KW-0813">Transport</keyword>
<keyword evidence="5" id="KW-0653">Protein transport</keyword>
<comment type="caution">
    <text evidence="7">The sequence shown here is derived from an EMBL/GenBank/DDBJ whole genome shotgun (WGS) entry which is preliminary data.</text>
</comment>
<protein>
    <submittedName>
        <fullName evidence="7">Oligopeptide ABC superfamily ATP binding cassette transporter, binding protein</fullName>
    </submittedName>
</protein>
<dbReference type="Pfam" id="PF00496">
    <property type="entry name" value="SBP_bac_5"/>
    <property type="match status" value="1"/>
</dbReference>
<dbReference type="PANTHER" id="PTHR30290">
    <property type="entry name" value="PERIPLASMIC BINDING COMPONENT OF ABC TRANSPORTER"/>
    <property type="match status" value="1"/>
</dbReference>
<dbReference type="PROSITE" id="PS01040">
    <property type="entry name" value="SBP_BACTERIAL_5"/>
    <property type="match status" value="1"/>
</dbReference>
<evidence type="ECO:0000259" key="6">
    <source>
        <dbReference type="Pfam" id="PF00496"/>
    </source>
</evidence>
<keyword evidence="5" id="KW-0571">Peptide transport</keyword>